<dbReference type="Proteomes" id="UP001326199">
    <property type="component" value="Unassembled WGS sequence"/>
</dbReference>
<name>A0ABR0H9G0_9PEZI</name>
<keyword evidence="1" id="KW-0175">Coiled coil</keyword>
<dbReference type="CDD" id="cd06503">
    <property type="entry name" value="ATP-synt_Fo_b"/>
    <property type="match status" value="1"/>
</dbReference>
<accession>A0ABR0H9G0</accession>
<evidence type="ECO:0000313" key="3">
    <source>
        <dbReference type="Proteomes" id="UP001326199"/>
    </source>
</evidence>
<gene>
    <name evidence="2" type="ORF">QC763_0072950</name>
</gene>
<comment type="caution">
    <text evidence="2">The sequence shown here is derived from an EMBL/GenBank/DDBJ whole genome shotgun (WGS) entry which is preliminary data.</text>
</comment>
<reference evidence="2 3" key="1">
    <citation type="journal article" date="2023" name="bioRxiv">
        <title>High-quality genome assemblies of four members of thePodospora anserinaspecies complex.</title>
        <authorList>
            <person name="Ament-Velasquez S.L."/>
            <person name="Vogan A.A."/>
            <person name="Wallerman O."/>
            <person name="Hartmann F."/>
            <person name="Gautier V."/>
            <person name="Silar P."/>
            <person name="Giraud T."/>
            <person name="Johannesson H."/>
        </authorList>
    </citation>
    <scope>NUCLEOTIDE SEQUENCE [LARGE SCALE GENOMIC DNA]</scope>
    <source>
        <strain evidence="2 3">CBS 411.78</strain>
    </source>
</reference>
<dbReference type="GeneID" id="87926134"/>
<organism evidence="2 3">
    <name type="scientific">Podospora pseudopauciseta</name>
    <dbReference type="NCBI Taxonomy" id="2093780"/>
    <lineage>
        <taxon>Eukaryota</taxon>
        <taxon>Fungi</taxon>
        <taxon>Dikarya</taxon>
        <taxon>Ascomycota</taxon>
        <taxon>Pezizomycotina</taxon>
        <taxon>Sordariomycetes</taxon>
        <taxon>Sordariomycetidae</taxon>
        <taxon>Sordariales</taxon>
        <taxon>Podosporaceae</taxon>
        <taxon>Podospora</taxon>
    </lineage>
</organism>
<dbReference type="EMBL" id="JAFFHB010000006">
    <property type="protein sequence ID" value="KAK4664654.1"/>
    <property type="molecule type" value="Genomic_DNA"/>
</dbReference>
<keyword evidence="3" id="KW-1185">Reference proteome</keyword>
<feature type="coiled-coil region" evidence="1">
    <location>
        <begin position="107"/>
        <end position="153"/>
    </location>
</feature>
<evidence type="ECO:0000256" key="1">
    <source>
        <dbReference type="SAM" id="Coils"/>
    </source>
</evidence>
<dbReference type="RefSeq" id="XP_062764620.1">
    <property type="nucleotide sequence ID" value="XM_062906007.1"/>
</dbReference>
<protein>
    <submittedName>
        <fullName evidence="2">Uncharacterized protein</fullName>
    </submittedName>
</protein>
<proteinExistence type="predicted"/>
<sequence length="178" mass="20312">MKKAWVSLLVAGSPSDWVQHSELYHDDDLVQQPVGQVDLYLSDLVSLAGVPTAFCRPSTVELAAGVTRNPIITITFERLRAIFRKARHLHNPTKFITEATDQEQNPYEESERRVAEARSEARIEMERRVAEERSEAERRVADARSEARIEMERRVADARSEARIEIERLMAEGRLGAK</sequence>
<evidence type="ECO:0000313" key="2">
    <source>
        <dbReference type="EMBL" id="KAK4664654.1"/>
    </source>
</evidence>